<protein>
    <submittedName>
        <fullName evidence="2">Uncharacterized protein</fullName>
    </submittedName>
</protein>
<dbReference type="OrthoDB" id="6085764at2759"/>
<sequence length="470" mass="52241">MEASRNYKDYHYIYQNVQQQDALSVSTASSLLPFARTSSGASSEPETSFDSGYFSPSQPNNFTALTSQPRGTHLIHRSPVKTSSSVVNDLMGRSHWSDDLGAGVADDWEKNLLEVFEENLFGLDASDLNSLAEGIFQSPFKSPRHSPYKSPRHGPSALSNLSLSPFKNASPAGPMLPVSKRSPVRLGGSPFKSPFSSPSLSSPRRVGLGSSTYRSPLTRQRRLILQSPDHKENAANPMATNFLDIPSDLLEDIKEDIGDDLEAVPFQRQNSFGFLPDNNSPLSSPPYSEAYSGAQSFYEEENHHCNLPLQSSVKEQPYDQTDMSGLVEDGKDPLGNVLHKKAPSTQTKKSLANPNQISAMPSRDVLQFMRARFRQVLDKAVEDMKVREQGEKTGLKRTAENYETTKDAVKPWQGDDCDAHVYTELHRFAGSYSQRPSGKKRLEIRPKPEMGLPVKEPCMIPLKNLKKRKH</sequence>
<reference evidence="2 3" key="1">
    <citation type="submission" date="2018-04" db="EMBL/GenBank/DDBJ databases">
        <title>The genome of golden apple snail Pomacea canaliculata provides insight into stress tolerance and invasive adaptation.</title>
        <authorList>
            <person name="Liu C."/>
            <person name="Liu B."/>
            <person name="Ren Y."/>
            <person name="Zhang Y."/>
            <person name="Wang H."/>
            <person name="Li S."/>
            <person name="Jiang F."/>
            <person name="Yin L."/>
            <person name="Zhang G."/>
            <person name="Qian W."/>
            <person name="Fan W."/>
        </authorList>
    </citation>
    <scope>NUCLEOTIDE SEQUENCE [LARGE SCALE GENOMIC DNA]</scope>
    <source>
        <strain evidence="2">SZHN2017</strain>
        <tissue evidence="2">Muscle</tissue>
    </source>
</reference>
<evidence type="ECO:0000313" key="3">
    <source>
        <dbReference type="Proteomes" id="UP000245119"/>
    </source>
</evidence>
<organism evidence="2 3">
    <name type="scientific">Pomacea canaliculata</name>
    <name type="common">Golden apple snail</name>
    <dbReference type="NCBI Taxonomy" id="400727"/>
    <lineage>
        <taxon>Eukaryota</taxon>
        <taxon>Metazoa</taxon>
        <taxon>Spiralia</taxon>
        <taxon>Lophotrochozoa</taxon>
        <taxon>Mollusca</taxon>
        <taxon>Gastropoda</taxon>
        <taxon>Caenogastropoda</taxon>
        <taxon>Architaenioglossa</taxon>
        <taxon>Ampullarioidea</taxon>
        <taxon>Ampullariidae</taxon>
        <taxon>Pomacea</taxon>
    </lineage>
</organism>
<dbReference type="AlphaFoldDB" id="A0A2T7NV66"/>
<gene>
    <name evidence="2" type="ORF">C0Q70_15541</name>
</gene>
<accession>A0A2T7NV66</accession>
<feature type="region of interest" description="Disordered" evidence="1">
    <location>
        <begin position="35"/>
        <end position="54"/>
    </location>
</feature>
<dbReference type="Proteomes" id="UP000245119">
    <property type="component" value="Linkage Group LG9"/>
</dbReference>
<feature type="region of interest" description="Disordered" evidence="1">
    <location>
        <begin position="140"/>
        <end position="213"/>
    </location>
</feature>
<proteinExistence type="predicted"/>
<dbReference type="EMBL" id="PZQS01000009">
    <property type="protein sequence ID" value="PVD25044.1"/>
    <property type="molecule type" value="Genomic_DNA"/>
</dbReference>
<feature type="compositionally biased region" description="Polar residues" evidence="1">
    <location>
        <begin position="157"/>
        <end position="167"/>
    </location>
</feature>
<evidence type="ECO:0000313" key="2">
    <source>
        <dbReference type="EMBL" id="PVD25044.1"/>
    </source>
</evidence>
<comment type="caution">
    <text evidence="2">The sequence shown here is derived from an EMBL/GenBank/DDBJ whole genome shotgun (WGS) entry which is preliminary data.</text>
</comment>
<feature type="compositionally biased region" description="Low complexity" evidence="1">
    <location>
        <begin position="186"/>
        <end position="203"/>
    </location>
</feature>
<keyword evidence="3" id="KW-1185">Reference proteome</keyword>
<evidence type="ECO:0000256" key="1">
    <source>
        <dbReference type="SAM" id="MobiDB-lite"/>
    </source>
</evidence>
<feature type="compositionally biased region" description="Basic residues" evidence="1">
    <location>
        <begin position="142"/>
        <end position="152"/>
    </location>
</feature>
<name>A0A2T7NV66_POMCA</name>
<dbReference type="OMA" id="EINWQIN"/>